<comment type="subcellular location">
    <subcellularLocation>
        <location evidence="1 8">Cell outer membrane</location>
        <topology evidence="1 8">Multi-pass membrane protein</topology>
    </subcellularLocation>
</comment>
<feature type="domain" description="TonB-dependent receptor plug" evidence="10">
    <location>
        <begin position="122"/>
        <end position="222"/>
    </location>
</feature>
<keyword evidence="4 8" id="KW-0812">Transmembrane</keyword>
<evidence type="ECO:0000256" key="7">
    <source>
        <dbReference type="ARBA" id="ARBA00023237"/>
    </source>
</evidence>
<dbReference type="InterPro" id="IPR012910">
    <property type="entry name" value="Plug_dom"/>
</dbReference>
<dbReference type="Gene3D" id="2.170.130.10">
    <property type="entry name" value="TonB-dependent receptor, plug domain"/>
    <property type="match status" value="1"/>
</dbReference>
<dbReference type="Proteomes" id="UP001221302">
    <property type="component" value="Unassembled WGS sequence"/>
</dbReference>
<protein>
    <submittedName>
        <fullName evidence="11">TonB-dependent receptor</fullName>
    </submittedName>
</protein>
<keyword evidence="5 9" id="KW-0732">Signal</keyword>
<evidence type="ECO:0000256" key="3">
    <source>
        <dbReference type="ARBA" id="ARBA00022452"/>
    </source>
</evidence>
<evidence type="ECO:0000259" key="10">
    <source>
        <dbReference type="Pfam" id="PF07715"/>
    </source>
</evidence>
<dbReference type="EMBL" id="JARGDL010000004">
    <property type="protein sequence ID" value="MDF1611564.1"/>
    <property type="molecule type" value="Genomic_DNA"/>
</dbReference>
<evidence type="ECO:0000256" key="8">
    <source>
        <dbReference type="PROSITE-ProRule" id="PRU01360"/>
    </source>
</evidence>
<feature type="chain" id="PRO_5042165086" evidence="9">
    <location>
        <begin position="21"/>
        <end position="742"/>
    </location>
</feature>
<keyword evidence="12" id="KW-1185">Reference proteome</keyword>
<dbReference type="PANTHER" id="PTHR30069:SF29">
    <property type="entry name" value="HEMOGLOBIN AND HEMOGLOBIN-HAPTOGLOBIN-BINDING PROTEIN 1-RELATED"/>
    <property type="match status" value="1"/>
</dbReference>
<gene>
    <name evidence="11" type="ORF">P0M35_05345</name>
</gene>
<proteinExistence type="inferred from homology"/>
<keyword evidence="3 8" id="KW-1134">Transmembrane beta strand</keyword>
<dbReference type="PROSITE" id="PS52016">
    <property type="entry name" value="TONB_DEPENDENT_REC_3"/>
    <property type="match status" value="1"/>
</dbReference>
<dbReference type="SUPFAM" id="SSF56935">
    <property type="entry name" value="Porins"/>
    <property type="match status" value="1"/>
</dbReference>
<dbReference type="Gene3D" id="2.40.170.20">
    <property type="entry name" value="TonB-dependent receptor, beta-barrel domain"/>
    <property type="match status" value="1"/>
</dbReference>
<dbReference type="Gene3D" id="2.60.40.1120">
    <property type="entry name" value="Carboxypeptidase-like, regulatory domain"/>
    <property type="match status" value="1"/>
</dbReference>
<dbReference type="InterPro" id="IPR036942">
    <property type="entry name" value="Beta-barrel_TonB_sf"/>
</dbReference>
<accession>A0AAE3NZG6</accession>
<evidence type="ECO:0000256" key="1">
    <source>
        <dbReference type="ARBA" id="ARBA00004571"/>
    </source>
</evidence>
<dbReference type="AlphaFoldDB" id="A0AAE3NZG6"/>
<sequence length="742" mass="84701">MNKALQLFFILFFISLLTHAQETGTLRGFVTDSLTSEALVYANAYIKELNKGANTDARGYFLIPSIPANKTFQLIVSYVGYKSKTILIRVSKEKVVQYNISLQSEGIQLNTITQIGERYKEKNETNISVQRITAREIELMPKGVETDVFRSIKYLAGVQSTGDVSAKYYVRGGASNQNLVLIDGVTIYNPFHALGLFSVVDPDMINNIEFFKGGFSAEYGGRLSSVMSIITKDGNKNRLSGKATASFLTGKILLEGPIPNGSFILTSRKSYSSEVIKKFLNEQTIPIDFYDFSFKANYSDNDFLQGAKFSINGFFSGDNIKHADPRIEDYKWNNNVFGFKWFQVGDSPLFYELGLSASRFNGEVDPKISNSRKTQNSVEDLGIQMNFTYMFDNKDEIGVGFHIKQIKTNLFIENDRSIPTDLGSSGANISLYLKYRLMQFDFIGLDLGTRINLASLSKNENRTILEPRASLTLRILSTIAIKGAVGIYQQELTTISDENEVINIFEPWIISPDYLKPAVSKHFILGLETNFFETFNFNVEGYYKKVDNLPLINDKKILPEENDFIAGKGESYGLEIFTRINPDPINFTASYTNAFAYKEIDGKLYYPRYDIRHSLNLGLEIDFGKGWTTSLAWIYNSGLPFTQIIGYYDKYYFDNFFAPWFQFDPRRPFTIIGTQNLGRLPDYHRLDFSLSKKINFDWFNMKLDFSIINVYNRKNIFYFKRETGERVNMLPFLPTATVRIEL</sequence>
<evidence type="ECO:0000313" key="12">
    <source>
        <dbReference type="Proteomes" id="UP001221302"/>
    </source>
</evidence>
<dbReference type="Pfam" id="PF13715">
    <property type="entry name" value="CarbopepD_reg_2"/>
    <property type="match status" value="1"/>
</dbReference>
<dbReference type="GO" id="GO:0015344">
    <property type="term" value="F:siderophore uptake transmembrane transporter activity"/>
    <property type="evidence" value="ECO:0007669"/>
    <property type="project" value="TreeGrafter"/>
</dbReference>
<evidence type="ECO:0000256" key="5">
    <source>
        <dbReference type="ARBA" id="ARBA00022729"/>
    </source>
</evidence>
<name>A0AAE3NZG6_9BACT</name>
<evidence type="ECO:0000256" key="9">
    <source>
        <dbReference type="SAM" id="SignalP"/>
    </source>
</evidence>
<dbReference type="InterPro" id="IPR039426">
    <property type="entry name" value="TonB-dep_rcpt-like"/>
</dbReference>
<keyword evidence="6 8" id="KW-0472">Membrane</keyword>
<keyword evidence="7 8" id="KW-0998">Cell outer membrane</keyword>
<dbReference type="InterPro" id="IPR037066">
    <property type="entry name" value="Plug_dom_sf"/>
</dbReference>
<comment type="similarity">
    <text evidence="8">Belongs to the TonB-dependent receptor family.</text>
</comment>
<organism evidence="11 12">
    <name type="scientific">Stygiobacter electus</name>
    <dbReference type="NCBI Taxonomy" id="3032292"/>
    <lineage>
        <taxon>Bacteria</taxon>
        <taxon>Pseudomonadati</taxon>
        <taxon>Ignavibacteriota</taxon>
        <taxon>Ignavibacteria</taxon>
        <taxon>Ignavibacteriales</taxon>
        <taxon>Melioribacteraceae</taxon>
        <taxon>Stygiobacter</taxon>
    </lineage>
</organism>
<dbReference type="PANTHER" id="PTHR30069">
    <property type="entry name" value="TONB-DEPENDENT OUTER MEMBRANE RECEPTOR"/>
    <property type="match status" value="1"/>
</dbReference>
<evidence type="ECO:0000313" key="11">
    <source>
        <dbReference type="EMBL" id="MDF1611564.1"/>
    </source>
</evidence>
<dbReference type="SUPFAM" id="SSF49464">
    <property type="entry name" value="Carboxypeptidase regulatory domain-like"/>
    <property type="match status" value="1"/>
</dbReference>
<evidence type="ECO:0000256" key="4">
    <source>
        <dbReference type="ARBA" id="ARBA00022692"/>
    </source>
</evidence>
<dbReference type="InterPro" id="IPR008969">
    <property type="entry name" value="CarboxyPept-like_regulatory"/>
</dbReference>
<dbReference type="GO" id="GO:0044718">
    <property type="term" value="P:siderophore transmembrane transport"/>
    <property type="evidence" value="ECO:0007669"/>
    <property type="project" value="TreeGrafter"/>
</dbReference>
<dbReference type="RefSeq" id="WP_321535330.1">
    <property type="nucleotide sequence ID" value="NZ_JARGDL010000004.1"/>
</dbReference>
<dbReference type="GO" id="GO:0009279">
    <property type="term" value="C:cell outer membrane"/>
    <property type="evidence" value="ECO:0007669"/>
    <property type="project" value="UniProtKB-SubCell"/>
</dbReference>
<evidence type="ECO:0000256" key="6">
    <source>
        <dbReference type="ARBA" id="ARBA00023136"/>
    </source>
</evidence>
<dbReference type="Pfam" id="PF07715">
    <property type="entry name" value="Plug"/>
    <property type="match status" value="1"/>
</dbReference>
<evidence type="ECO:0000256" key="2">
    <source>
        <dbReference type="ARBA" id="ARBA00022448"/>
    </source>
</evidence>
<keyword evidence="2 8" id="KW-0813">Transport</keyword>
<feature type="signal peptide" evidence="9">
    <location>
        <begin position="1"/>
        <end position="20"/>
    </location>
</feature>
<reference evidence="11" key="1">
    <citation type="submission" date="2023-03" db="EMBL/GenBank/DDBJ databases">
        <title>Stygiobacter electus gen. nov., sp. nov., facultatively anaerobic thermotolerant bacterium of the class Ignavibacteria from a well of Yessentuki mineral water deposit.</title>
        <authorList>
            <person name="Podosokorskaya O.A."/>
            <person name="Elcheninov A.G."/>
            <person name="Petrova N.F."/>
            <person name="Zavarzina D.G."/>
            <person name="Kublanov I.V."/>
            <person name="Merkel A.Y."/>
        </authorList>
    </citation>
    <scope>NUCLEOTIDE SEQUENCE</scope>
    <source>
        <strain evidence="11">09-Me</strain>
    </source>
</reference>
<keyword evidence="11" id="KW-0675">Receptor</keyword>
<comment type="caution">
    <text evidence="11">The sequence shown here is derived from an EMBL/GenBank/DDBJ whole genome shotgun (WGS) entry which is preliminary data.</text>
</comment>